<feature type="region of interest" description="Disordered" evidence="1">
    <location>
        <begin position="1"/>
        <end position="40"/>
    </location>
</feature>
<dbReference type="EMBL" id="MU004312">
    <property type="protein sequence ID" value="KAF2658804.1"/>
    <property type="molecule type" value="Genomic_DNA"/>
</dbReference>
<protein>
    <submittedName>
        <fullName evidence="2">Uncharacterized protein</fullName>
    </submittedName>
</protein>
<gene>
    <name evidence="2" type="ORF">K491DRAFT_592374</name>
</gene>
<keyword evidence="3" id="KW-1185">Reference proteome</keyword>
<proteinExistence type="predicted"/>
<dbReference type="Proteomes" id="UP000799324">
    <property type="component" value="Unassembled WGS sequence"/>
</dbReference>
<sequence length="126" mass="14335">MLSASQPLRPKPPQQDPRPNSAYQQKRAIHEQLPPQPQSSFRELLEPYVTHTFPRPRNQIEAMPPSIPVQPAYDSAVRHPVFFTEQLRKPPFPVPEVASRGYSPVAKGYIMECRRVDANGAPRTKL</sequence>
<evidence type="ECO:0000313" key="3">
    <source>
        <dbReference type="Proteomes" id="UP000799324"/>
    </source>
</evidence>
<accession>A0A6A6TJM9</accession>
<dbReference type="AlphaFoldDB" id="A0A6A6TJM9"/>
<evidence type="ECO:0000313" key="2">
    <source>
        <dbReference type="EMBL" id="KAF2658804.1"/>
    </source>
</evidence>
<evidence type="ECO:0000256" key="1">
    <source>
        <dbReference type="SAM" id="MobiDB-lite"/>
    </source>
</evidence>
<name>A0A6A6TJM9_9PLEO</name>
<reference evidence="2" key="1">
    <citation type="journal article" date="2020" name="Stud. Mycol.">
        <title>101 Dothideomycetes genomes: a test case for predicting lifestyles and emergence of pathogens.</title>
        <authorList>
            <person name="Haridas S."/>
            <person name="Albert R."/>
            <person name="Binder M."/>
            <person name="Bloem J."/>
            <person name="Labutti K."/>
            <person name="Salamov A."/>
            <person name="Andreopoulos B."/>
            <person name="Baker S."/>
            <person name="Barry K."/>
            <person name="Bills G."/>
            <person name="Bluhm B."/>
            <person name="Cannon C."/>
            <person name="Castanera R."/>
            <person name="Culley D."/>
            <person name="Daum C."/>
            <person name="Ezra D."/>
            <person name="Gonzalez J."/>
            <person name="Henrissat B."/>
            <person name="Kuo A."/>
            <person name="Liang C."/>
            <person name="Lipzen A."/>
            <person name="Lutzoni F."/>
            <person name="Magnuson J."/>
            <person name="Mondo S."/>
            <person name="Nolan M."/>
            <person name="Ohm R."/>
            <person name="Pangilinan J."/>
            <person name="Park H.-J."/>
            <person name="Ramirez L."/>
            <person name="Alfaro M."/>
            <person name="Sun H."/>
            <person name="Tritt A."/>
            <person name="Yoshinaga Y."/>
            <person name="Zwiers L.-H."/>
            <person name="Turgeon B."/>
            <person name="Goodwin S."/>
            <person name="Spatafora J."/>
            <person name="Crous P."/>
            <person name="Grigoriev I."/>
        </authorList>
    </citation>
    <scope>NUCLEOTIDE SEQUENCE</scope>
    <source>
        <strain evidence="2">CBS 122681</strain>
    </source>
</reference>
<organism evidence="2 3">
    <name type="scientific">Lophiostoma macrostomum CBS 122681</name>
    <dbReference type="NCBI Taxonomy" id="1314788"/>
    <lineage>
        <taxon>Eukaryota</taxon>
        <taxon>Fungi</taxon>
        <taxon>Dikarya</taxon>
        <taxon>Ascomycota</taxon>
        <taxon>Pezizomycotina</taxon>
        <taxon>Dothideomycetes</taxon>
        <taxon>Pleosporomycetidae</taxon>
        <taxon>Pleosporales</taxon>
        <taxon>Lophiostomataceae</taxon>
        <taxon>Lophiostoma</taxon>
    </lineage>
</organism>
<dbReference type="OrthoDB" id="3535086at2759"/>